<organism evidence="2 3">
    <name type="scientific">Liparis tanakae</name>
    <name type="common">Tanaka's snailfish</name>
    <dbReference type="NCBI Taxonomy" id="230148"/>
    <lineage>
        <taxon>Eukaryota</taxon>
        <taxon>Metazoa</taxon>
        <taxon>Chordata</taxon>
        <taxon>Craniata</taxon>
        <taxon>Vertebrata</taxon>
        <taxon>Euteleostomi</taxon>
        <taxon>Actinopterygii</taxon>
        <taxon>Neopterygii</taxon>
        <taxon>Teleostei</taxon>
        <taxon>Neoteleostei</taxon>
        <taxon>Acanthomorphata</taxon>
        <taxon>Eupercaria</taxon>
        <taxon>Perciformes</taxon>
        <taxon>Cottioidei</taxon>
        <taxon>Cottales</taxon>
        <taxon>Liparidae</taxon>
        <taxon>Liparis</taxon>
    </lineage>
</organism>
<feature type="compositionally biased region" description="Basic and acidic residues" evidence="1">
    <location>
        <begin position="1"/>
        <end position="17"/>
    </location>
</feature>
<dbReference type="AlphaFoldDB" id="A0A4Z2EVY8"/>
<feature type="compositionally biased region" description="Gly residues" evidence="1">
    <location>
        <begin position="99"/>
        <end position="112"/>
    </location>
</feature>
<proteinExistence type="predicted"/>
<feature type="region of interest" description="Disordered" evidence="1">
    <location>
        <begin position="1"/>
        <end position="20"/>
    </location>
</feature>
<dbReference type="EMBL" id="SRLO01002529">
    <property type="protein sequence ID" value="TNN32721.1"/>
    <property type="molecule type" value="Genomic_DNA"/>
</dbReference>
<gene>
    <name evidence="2" type="ORF">EYF80_057114</name>
</gene>
<comment type="caution">
    <text evidence="2">The sequence shown here is derived from an EMBL/GenBank/DDBJ whole genome shotgun (WGS) entry which is preliminary data.</text>
</comment>
<evidence type="ECO:0000256" key="1">
    <source>
        <dbReference type="SAM" id="MobiDB-lite"/>
    </source>
</evidence>
<evidence type="ECO:0000313" key="3">
    <source>
        <dbReference type="Proteomes" id="UP000314294"/>
    </source>
</evidence>
<feature type="compositionally biased region" description="Polar residues" evidence="1">
    <location>
        <begin position="44"/>
        <end position="62"/>
    </location>
</feature>
<accession>A0A4Z2EVY8</accession>
<evidence type="ECO:0000313" key="2">
    <source>
        <dbReference type="EMBL" id="TNN32721.1"/>
    </source>
</evidence>
<reference evidence="2 3" key="1">
    <citation type="submission" date="2019-03" db="EMBL/GenBank/DDBJ databases">
        <title>First draft genome of Liparis tanakae, snailfish: a comprehensive survey of snailfish specific genes.</title>
        <authorList>
            <person name="Kim W."/>
            <person name="Song I."/>
            <person name="Jeong J.-H."/>
            <person name="Kim D."/>
            <person name="Kim S."/>
            <person name="Ryu S."/>
            <person name="Song J.Y."/>
            <person name="Lee S.K."/>
        </authorList>
    </citation>
    <scope>NUCLEOTIDE SEQUENCE [LARGE SCALE GENOMIC DNA]</scope>
    <source>
        <tissue evidence="2">Muscle</tissue>
    </source>
</reference>
<sequence>MSREHDGAEQPLDERYFTRGAAAGVTRGALKAQRAARPDAAVETSASSPLVSTEWNTGSETSPPAEEEQLQVRREAGGGWRRRAEAGGGGRRRRRLAEAGGGGRRLAEAGGG</sequence>
<keyword evidence="3" id="KW-1185">Reference proteome</keyword>
<feature type="region of interest" description="Disordered" evidence="1">
    <location>
        <begin position="25"/>
        <end position="112"/>
    </location>
</feature>
<name>A0A4Z2EVY8_9TELE</name>
<dbReference type="Proteomes" id="UP000314294">
    <property type="component" value="Unassembled WGS sequence"/>
</dbReference>
<protein>
    <submittedName>
        <fullName evidence="2">Uncharacterized protein</fullName>
    </submittedName>
</protein>